<keyword evidence="4" id="KW-1185">Reference proteome</keyword>
<feature type="domain" description="3-keto-alpha-glucoside-1,2-lyase/3-keto-2-hydroxy-glucal hydratase" evidence="2">
    <location>
        <begin position="37"/>
        <end position="258"/>
    </location>
</feature>
<dbReference type="OrthoDB" id="929868at2"/>
<accession>A0A0L8V7C4</accession>
<dbReference type="AlphaFoldDB" id="A0A0L8V7C4"/>
<dbReference type="RefSeq" id="WP_053184323.1">
    <property type="nucleotide sequence ID" value="NZ_LGIA01000164.1"/>
</dbReference>
<dbReference type="PROSITE" id="PS51257">
    <property type="entry name" value="PROKAR_LIPOPROTEIN"/>
    <property type="match status" value="1"/>
</dbReference>
<proteinExistence type="predicted"/>
<comment type="caution">
    <text evidence="3">The sequence shown here is derived from an EMBL/GenBank/DDBJ whole genome shotgun (WGS) entry which is preliminary data.</text>
</comment>
<dbReference type="STRING" id="1409788.NC99_27910"/>
<organism evidence="3 4">
    <name type="scientific">Sunxiuqinia dokdonensis</name>
    <dbReference type="NCBI Taxonomy" id="1409788"/>
    <lineage>
        <taxon>Bacteria</taxon>
        <taxon>Pseudomonadati</taxon>
        <taxon>Bacteroidota</taxon>
        <taxon>Bacteroidia</taxon>
        <taxon>Marinilabiliales</taxon>
        <taxon>Prolixibacteraceae</taxon>
        <taxon>Sunxiuqinia</taxon>
    </lineage>
</organism>
<evidence type="ECO:0000313" key="4">
    <source>
        <dbReference type="Proteomes" id="UP000036958"/>
    </source>
</evidence>
<dbReference type="InterPro" id="IPR010496">
    <property type="entry name" value="AL/BT2_dom"/>
</dbReference>
<keyword evidence="3" id="KW-0378">Hydrolase</keyword>
<dbReference type="PATRIC" id="fig|1409788.3.peg.2878"/>
<evidence type="ECO:0000313" key="3">
    <source>
        <dbReference type="EMBL" id="KOH44344.1"/>
    </source>
</evidence>
<dbReference type="Gene3D" id="2.60.120.560">
    <property type="entry name" value="Exo-inulinase, domain 1"/>
    <property type="match status" value="1"/>
</dbReference>
<reference evidence="4" key="1">
    <citation type="submission" date="2015-07" db="EMBL/GenBank/DDBJ databases">
        <title>Genome sequencing of Sunxiuqinia dokdonensis strain SK.</title>
        <authorList>
            <person name="Ahn S."/>
            <person name="Kim B.-C."/>
        </authorList>
    </citation>
    <scope>NUCLEOTIDE SEQUENCE [LARGE SCALE GENOMIC DNA]</scope>
    <source>
        <strain evidence="4">SK</strain>
    </source>
</reference>
<feature type="signal peptide" evidence="1">
    <location>
        <begin position="1"/>
        <end position="21"/>
    </location>
</feature>
<name>A0A0L8V7C4_9BACT</name>
<dbReference type="Pfam" id="PF06439">
    <property type="entry name" value="3keto-disac_hyd"/>
    <property type="match status" value="1"/>
</dbReference>
<evidence type="ECO:0000256" key="1">
    <source>
        <dbReference type="SAM" id="SignalP"/>
    </source>
</evidence>
<protein>
    <submittedName>
        <fullName evidence="3">Glycosyl hydrolase</fullName>
    </submittedName>
</protein>
<dbReference type="Proteomes" id="UP000036958">
    <property type="component" value="Unassembled WGS sequence"/>
</dbReference>
<dbReference type="GO" id="GO:0016787">
    <property type="term" value="F:hydrolase activity"/>
    <property type="evidence" value="ECO:0007669"/>
    <property type="project" value="UniProtKB-KW"/>
</dbReference>
<sequence length="260" mass="29488">MNFKKQILTKLFLLILVIATAISCKNQKEKEQTAAEGFTSIFNGKTLDGWHGDSTYWRVEDGHLVGEITPSTILDRNTFIIWQGGSPENFELKLEYRISERGNSGINYRSEKVEGVPFALRGYQFDLDGTNRYTGQNYEERGRTTLAYRGQIVVLNELEDSLWNEPLSTFIENNAWTKAEVTGSLGHAAELNANIKSGDWNLCHLVVDGNRMKHYVNGVLMSDVTDNDSKNRKLQGMIGVQVHVGPPMKVEFRNIWLKNL</sequence>
<evidence type="ECO:0000259" key="2">
    <source>
        <dbReference type="Pfam" id="PF06439"/>
    </source>
</evidence>
<keyword evidence="1" id="KW-0732">Signal</keyword>
<feature type="chain" id="PRO_5005591299" evidence="1">
    <location>
        <begin position="22"/>
        <end position="260"/>
    </location>
</feature>
<gene>
    <name evidence="3" type="ORF">NC99_27910</name>
</gene>
<dbReference type="EMBL" id="LGIA01000164">
    <property type="protein sequence ID" value="KOH44344.1"/>
    <property type="molecule type" value="Genomic_DNA"/>
</dbReference>